<dbReference type="SUPFAM" id="SSF56935">
    <property type="entry name" value="Porins"/>
    <property type="match status" value="1"/>
</dbReference>
<evidence type="ECO:0000256" key="6">
    <source>
        <dbReference type="ARBA" id="ARBA00023136"/>
    </source>
</evidence>
<dbReference type="PROSITE" id="PS52016">
    <property type="entry name" value="TONB_DEPENDENT_REC_3"/>
    <property type="match status" value="1"/>
</dbReference>
<keyword evidence="4 8" id="KW-0812">Transmembrane</keyword>
<evidence type="ECO:0000256" key="1">
    <source>
        <dbReference type="ARBA" id="ARBA00004571"/>
    </source>
</evidence>
<proteinExistence type="inferred from homology"/>
<keyword evidence="3 8" id="KW-1134">Transmembrane beta strand</keyword>
<dbReference type="GO" id="GO:0009279">
    <property type="term" value="C:cell outer membrane"/>
    <property type="evidence" value="ECO:0007669"/>
    <property type="project" value="UniProtKB-SubCell"/>
</dbReference>
<keyword evidence="14" id="KW-1185">Reference proteome</keyword>
<feature type="signal peptide" evidence="10">
    <location>
        <begin position="1"/>
        <end position="33"/>
    </location>
</feature>
<keyword evidence="10" id="KW-0732">Signal</keyword>
<evidence type="ECO:0000313" key="14">
    <source>
        <dbReference type="Proteomes" id="UP000307999"/>
    </source>
</evidence>
<evidence type="ECO:0000256" key="2">
    <source>
        <dbReference type="ARBA" id="ARBA00022448"/>
    </source>
</evidence>
<feature type="domain" description="TonB-dependent receptor plug" evidence="12">
    <location>
        <begin position="56"/>
        <end position="172"/>
    </location>
</feature>
<evidence type="ECO:0000256" key="10">
    <source>
        <dbReference type="SAM" id="SignalP"/>
    </source>
</evidence>
<comment type="similarity">
    <text evidence="8 9">Belongs to the TonB-dependent receptor family.</text>
</comment>
<dbReference type="Pfam" id="PF07715">
    <property type="entry name" value="Plug"/>
    <property type="match status" value="1"/>
</dbReference>
<gene>
    <name evidence="13" type="ORF">E8M12_11085</name>
</gene>
<comment type="caution">
    <text evidence="13">The sequence shown here is derived from an EMBL/GenBank/DDBJ whole genome shotgun (WGS) entry which is preliminary data.</text>
</comment>
<dbReference type="Gene3D" id="2.40.170.20">
    <property type="entry name" value="TonB-dependent receptor, beta-barrel domain"/>
    <property type="match status" value="1"/>
</dbReference>
<accession>A0A4U1B4J3</accession>
<dbReference type="PANTHER" id="PTHR47234:SF2">
    <property type="entry name" value="TONB-DEPENDENT RECEPTOR"/>
    <property type="match status" value="1"/>
</dbReference>
<feature type="domain" description="TonB-dependent receptor-like beta-barrel" evidence="11">
    <location>
        <begin position="383"/>
        <end position="913"/>
    </location>
</feature>
<dbReference type="AlphaFoldDB" id="A0A4U1B4J3"/>
<dbReference type="EMBL" id="SWDB01000027">
    <property type="protein sequence ID" value="TKB44674.1"/>
    <property type="molecule type" value="Genomic_DNA"/>
</dbReference>
<dbReference type="Pfam" id="PF00593">
    <property type="entry name" value="TonB_dep_Rec_b-barrel"/>
    <property type="match status" value="1"/>
</dbReference>
<feature type="chain" id="PRO_5020499149" evidence="10">
    <location>
        <begin position="34"/>
        <end position="954"/>
    </location>
</feature>
<evidence type="ECO:0000259" key="12">
    <source>
        <dbReference type="Pfam" id="PF07715"/>
    </source>
</evidence>
<comment type="subcellular location">
    <subcellularLocation>
        <location evidence="1 8">Cell outer membrane</location>
        <topology evidence="1 8">Multi-pass membrane protein</topology>
    </subcellularLocation>
</comment>
<name>A0A4U1B4J3_9GAMM</name>
<dbReference type="Proteomes" id="UP000307999">
    <property type="component" value="Unassembled WGS sequence"/>
</dbReference>
<evidence type="ECO:0000256" key="8">
    <source>
        <dbReference type="PROSITE-ProRule" id="PRU01360"/>
    </source>
</evidence>
<evidence type="ECO:0000259" key="11">
    <source>
        <dbReference type="Pfam" id="PF00593"/>
    </source>
</evidence>
<reference evidence="13 14" key="1">
    <citation type="submission" date="2019-04" db="EMBL/GenBank/DDBJ databases">
        <title>Thalassotalea guangxiensis sp. nov., isolated from sediment of the coastal wetland.</title>
        <authorList>
            <person name="Zheng S."/>
            <person name="Zhang D."/>
        </authorList>
    </citation>
    <scope>NUCLEOTIDE SEQUENCE [LARGE SCALE GENOMIC DNA]</scope>
    <source>
        <strain evidence="13 14">ZS-4</strain>
    </source>
</reference>
<evidence type="ECO:0000256" key="7">
    <source>
        <dbReference type="ARBA" id="ARBA00023237"/>
    </source>
</evidence>
<evidence type="ECO:0000256" key="4">
    <source>
        <dbReference type="ARBA" id="ARBA00022692"/>
    </source>
</evidence>
<keyword evidence="5 9" id="KW-0798">TonB box</keyword>
<dbReference type="RefSeq" id="WP_136736208.1">
    <property type="nucleotide sequence ID" value="NZ_SWDB01000027.1"/>
</dbReference>
<keyword evidence="7 8" id="KW-0998">Cell outer membrane</keyword>
<dbReference type="OrthoDB" id="176248at2"/>
<organism evidence="13 14">
    <name type="scientific">Thalassotalea mangrovi</name>
    <dbReference type="NCBI Taxonomy" id="2572245"/>
    <lineage>
        <taxon>Bacteria</taxon>
        <taxon>Pseudomonadati</taxon>
        <taxon>Pseudomonadota</taxon>
        <taxon>Gammaproteobacteria</taxon>
        <taxon>Alteromonadales</taxon>
        <taxon>Colwelliaceae</taxon>
        <taxon>Thalassotalea</taxon>
    </lineage>
</organism>
<evidence type="ECO:0000313" key="13">
    <source>
        <dbReference type="EMBL" id="TKB44674.1"/>
    </source>
</evidence>
<evidence type="ECO:0000256" key="3">
    <source>
        <dbReference type="ARBA" id="ARBA00022452"/>
    </source>
</evidence>
<sequence length="954" mass="102710">MNTNSVSFHRCSLTFLSSAVLIALNSLSTNVYAQDEAVEEVERIEVTGSRIKRTDLETPVPVTVIGRDDILETGALNVADVLNQTPVAIAGTDQSNSAFTTGSVGLNTTALRNLGESRTLVLVNGRRFVSGVSPSVGYAVDLNAIPASMIERIEILKSASSAVYGSDAVAGVVNIITRKDFEGVELNAQTGISAESDREKYTVNMTAGNSWDTGSVTMAIGYDDDKGLKSSDREFSEFDQAIVLDDDGNEVIGNIFSSFPPAGRVGGYNTDGTPFNGASDDSGDRFNRASYRQLVTPIERKYAALNIKQEVSDSLEMFTEVNWNTSKTNDSTIEPVPFDAITDVYLPDRGGEVGLLVGNPMVPQGLRDALIADGLTLNDPLPGLVRRMVEFGPRSTDVERDTIRIASGFDWDISDSWVVNAFISWGKTDQRQESGGQVNIERTALAFDVVDDGMGGLKCRNDLAVLQGCVPLDLFGAGTVTPEAVDYIKVPAKVFGQAEQFVTGASIAGELPFELPGGYMGLAAGIEHRLEKGVFQPGDLAQTGASSTNKSEPTDGSFYTNDVYAEVSLPILDALIVDAAARYADHEIVGGQTTWNLGLEFSPFDDLMLRTSFATAVRTPNIADLYGGRGETFANVSDPCNNLQADGSDGLDANVRANCLSIPEIAARVAAQGEFALTQIEAQSTGGTIGGSTTVQEETADTFSAGFVWQIIDDLSMTVDYYDISIEDAIATTSRTTVLTRCFDVDPSTFDPTCTDPSGQIGAIRDANGALVEVNSGTSNENNFDTQGIDFELSYRLETGVGDFTADLVWNHLIEYIQTSIEDGSEIDFTGQVFTPENRANLNLGYELDSWAFAWRMRYWDSSVDSVDGSNFNFTDFAALEGANVFPSVVYHDIFATWYITDATNVTVNVRNLFDKQPPFAGQGFASGGTGINTVSEAYDVTGQYFQFSLTMQF</sequence>
<dbReference type="InterPro" id="IPR000531">
    <property type="entry name" value="Beta-barrel_TonB"/>
</dbReference>
<dbReference type="Gene3D" id="2.170.130.10">
    <property type="entry name" value="TonB-dependent receptor, plug domain"/>
    <property type="match status" value="1"/>
</dbReference>
<keyword evidence="2 8" id="KW-0813">Transport</keyword>
<dbReference type="PANTHER" id="PTHR47234">
    <property type="match status" value="1"/>
</dbReference>
<keyword evidence="13" id="KW-0675">Receptor</keyword>
<evidence type="ECO:0000256" key="9">
    <source>
        <dbReference type="RuleBase" id="RU003357"/>
    </source>
</evidence>
<evidence type="ECO:0000256" key="5">
    <source>
        <dbReference type="ARBA" id="ARBA00023077"/>
    </source>
</evidence>
<dbReference type="InterPro" id="IPR037066">
    <property type="entry name" value="Plug_dom_sf"/>
</dbReference>
<protein>
    <submittedName>
        <fullName evidence="13">TonB-dependent receptor</fullName>
    </submittedName>
</protein>
<dbReference type="InterPro" id="IPR012910">
    <property type="entry name" value="Plug_dom"/>
</dbReference>
<dbReference type="InterPro" id="IPR039426">
    <property type="entry name" value="TonB-dep_rcpt-like"/>
</dbReference>
<dbReference type="InterPro" id="IPR036942">
    <property type="entry name" value="Beta-barrel_TonB_sf"/>
</dbReference>
<keyword evidence="6 8" id="KW-0472">Membrane</keyword>